<accession>A0A1I6FTY3</accession>
<comment type="similarity">
    <text evidence="2">Belongs to the histone-like protein H-NS family.</text>
</comment>
<dbReference type="EMBL" id="FOYO01000001">
    <property type="protein sequence ID" value="SFR33383.1"/>
    <property type="molecule type" value="Genomic_DNA"/>
</dbReference>
<feature type="domain" description="DNA-binding protein H-NS-like C-terminal" evidence="5">
    <location>
        <begin position="79"/>
        <end position="124"/>
    </location>
</feature>
<dbReference type="STRING" id="670154.SAMN04488002_0314"/>
<sequence>MYYSLPTRKAGELKRKMAKIDLKPLSLTELKALQARVEKAIARHDKKQKVKALALVKAKAKELGFSLDELTGSKATSKAAPKKAAKAAYRHPDDATKTWAGRGARPLWLKDALNAGKSLDDFKV</sequence>
<dbReference type="SUPFAM" id="SSF81273">
    <property type="entry name" value="H-NS histone-like proteins"/>
    <property type="match status" value="1"/>
</dbReference>
<gene>
    <name evidence="6" type="ORF">SAMN04488002_0314</name>
</gene>
<evidence type="ECO:0000259" key="5">
    <source>
        <dbReference type="SMART" id="SM00528"/>
    </source>
</evidence>
<dbReference type="GO" id="GO:0032993">
    <property type="term" value="C:protein-DNA complex"/>
    <property type="evidence" value="ECO:0007669"/>
    <property type="project" value="TreeGrafter"/>
</dbReference>
<evidence type="ECO:0000313" key="6">
    <source>
        <dbReference type="EMBL" id="SFR33383.1"/>
    </source>
</evidence>
<dbReference type="Proteomes" id="UP000199658">
    <property type="component" value="Unassembled WGS sequence"/>
</dbReference>
<proteinExistence type="inferred from homology"/>
<keyword evidence="3" id="KW-0963">Cytoplasm</keyword>
<evidence type="ECO:0000256" key="4">
    <source>
        <dbReference type="ARBA" id="ARBA00023125"/>
    </source>
</evidence>
<dbReference type="GO" id="GO:0000976">
    <property type="term" value="F:transcription cis-regulatory region binding"/>
    <property type="evidence" value="ECO:0007669"/>
    <property type="project" value="TreeGrafter"/>
</dbReference>
<dbReference type="Pfam" id="PF00816">
    <property type="entry name" value="Histone_HNS"/>
    <property type="match status" value="1"/>
</dbReference>
<dbReference type="GO" id="GO:0005829">
    <property type="term" value="C:cytosol"/>
    <property type="evidence" value="ECO:0007669"/>
    <property type="project" value="TreeGrafter"/>
</dbReference>
<dbReference type="InterPro" id="IPR037150">
    <property type="entry name" value="H-NS_C_dom_sf"/>
</dbReference>
<evidence type="ECO:0000256" key="3">
    <source>
        <dbReference type="ARBA" id="ARBA00022490"/>
    </source>
</evidence>
<dbReference type="PANTHER" id="PTHR38097:SF2">
    <property type="entry name" value="DNA-BINDING PROTEIN STPA"/>
    <property type="match status" value="1"/>
</dbReference>
<dbReference type="InterPro" id="IPR027444">
    <property type="entry name" value="H-NS_C_dom"/>
</dbReference>
<dbReference type="SMART" id="SM00528">
    <property type="entry name" value="HNS"/>
    <property type="match status" value="1"/>
</dbReference>
<dbReference type="PANTHER" id="PTHR38097">
    <property type="match status" value="1"/>
</dbReference>
<dbReference type="GO" id="GO:0003680">
    <property type="term" value="F:minor groove of adenine-thymine-rich DNA binding"/>
    <property type="evidence" value="ECO:0007669"/>
    <property type="project" value="TreeGrafter"/>
</dbReference>
<evidence type="ECO:0000313" key="7">
    <source>
        <dbReference type="Proteomes" id="UP000199658"/>
    </source>
</evidence>
<dbReference type="GO" id="GO:0001217">
    <property type="term" value="F:DNA-binding transcription repressor activity"/>
    <property type="evidence" value="ECO:0007669"/>
    <property type="project" value="TreeGrafter"/>
</dbReference>
<keyword evidence="7" id="KW-1185">Reference proteome</keyword>
<keyword evidence="4 6" id="KW-0238">DNA-binding</keyword>
<dbReference type="GO" id="GO:0003681">
    <property type="term" value="F:bent DNA binding"/>
    <property type="evidence" value="ECO:0007669"/>
    <property type="project" value="TreeGrafter"/>
</dbReference>
<dbReference type="Gene3D" id="4.10.430.10">
    <property type="entry name" value="Histone-like protein H-NS, C-terminal domain"/>
    <property type="match status" value="1"/>
</dbReference>
<protein>
    <submittedName>
        <fullName evidence="6">DNA-binding protein H-NS</fullName>
    </submittedName>
</protein>
<evidence type="ECO:0000256" key="1">
    <source>
        <dbReference type="ARBA" id="ARBA00004453"/>
    </source>
</evidence>
<dbReference type="AlphaFoldDB" id="A0A1I6FTY3"/>
<reference evidence="7" key="1">
    <citation type="submission" date="2016-10" db="EMBL/GenBank/DDBJ databases">
        <authorList>
            <person name="Varghese N."/>
            <person name="Submissions S."/>
        </authorList>
    </citation>
    <scope>NUCLEOTIDE SEQUENCE [LARGE SCALE GENOMIC DNA]</scope>
    <source>
        <strain evidence="7">DSM 26921</strain>
    </source>
</reference>
<dbReference type="GO" id="GO:0009295">
    <property type="term" value="C:nucleoid"/>
    <property type="evidence" value="ECO:0007669"/>
    <property type="project" value="UniProtKB-SubCell"/>
</dbReference>
<comment type="subcellular location">
    <subcellularLocation>
        <location evidence="1">Cytoplasm</location>
        <location evidence="1">Nucleoid</location>
    </subcellularLocation>
</comment>
<organism evidence="6 7">
    <name type="scientific">Litoreibacter janthinus</name>
    <dbReference type="NCBI Taxonomy" id="670154"/>
    <lineage>
        <taxon>Bacteria</taxon>
        <taxon>Pseudomonadati</taxon>
        <taxon>Pseudomonadota</taxon>
        <taxon>Alphaproteobacteria</taxon>
        <taxon>Rhodobacterales</taxon>
        <taxon>Roseobacteraceae</taxon>
        <taxon>Litoreibacter</taxon>
    </lineage>
</organism>
<evidence type="ECO:0000256" key="2">
    <source>
        <dbReference type="ARBA" id="ARBA00010610"/>
    </source>
</evidence>
<name>A0A1I6FTY3_9RHOB</name>